<sequence length="305" mass="34258">MAETIIVGSGIVGAIAKEKMLEKGHEVKVIDKEGSFNKLNSNQSVWTVIPPLCGDLLEKCLHSIKYYIKLCEKYNVKFKRTGIISDKEIGKRISYDDAKKIESEVSFPSNTMLYYYEEGLFIDGRDLLRKINSKIIQGEVIAFKKESGKITELELSSGERVSVEGNVIFAPGYMTHKLFNIPDLEIYKGHLVISRSSFNLNTIIFYKGKIFLRDNSGNVLISSDTEKSSDGRINYEKVIDALNVVSSIYPLSNTLSISVGFRTASSRRKYVLEKVADNAVLVTGYRFGLAMTPFIIDEAISYLPR</sequence>
<keyword evidence="3" id="KW-1185">Reference proteome</keyword>
<dbReference type="KEGG" id="csty:KN1_05390"/>
<dbReference type="SUPFAM" id="SSF51905">
    <property type="entry name" value="FAD/NAD(P)-binding domain"/>
    <property type="match status" value="1"/>
</dbReference>
<dbReference type="Gene3D" id="3.30.9.10">
    <property type="entry name" value="D-Amino Acid Oxidase, subunit A, domain 2"/>
    <property type="match status" value="1"/>
</dbReference>
<dbReference type="AlphaFoldDB" id="A0A8D5ZIF2"/>
<reference evidence="2 3" key="1">
    <citation type="submission" date="2021-04" db="EMBL/GenBank/DDBJ databases">
        <title>Complete genome sequence of Stygiolobus sp. KN-1.</title>
        <authorList>
            <person name="Nakamura K."/>
            <person name="Sakai H."/>
            <person name="Kurosawa N."/>
        </authorList>
    </citation>
    <scope>NUCLEOTIDE SEQUENCE [LARGE SCALE GENOMIC DNA]</scope>
    <source>
        <strain evidence="2 3">KN-1</strain>
    </source>
</reference>
<evidence type="ECO:0000259" key="1">
    <source>
        <dbReference type="Pfam" id="PF01266"/>
    </source>
</evidence>
<dbReference type="Pfam" id="PF01266">
    <property type="entry name" value="DAO"/>
    <property type="match status" value="1"/>
</dbReference>
<dbReference type="GeneID" id="66162293"/>
<evidence type="ECO:0000313" key="2">
    <source>
        <dbReference type="EMBL" id="BCU69242.1"/>
    </source>
</evidence>
<dbReference type="Gene3D" id="3.50.50.60">
    <property type="entry name" value="FAD/NAD(P)-binding domain"/>
    <property type="match status" value="1"/>
</dbReference>
<dbReference type="Proteomes" id="UP000825123">
    <property type="component" value="Chromosome"/>
</dbReference>
<proteinExistence type="predicted"/>
<dbReference type="InterPro" id="IPR036188">
    <property type="entry name" value="FAD/NAD-bd_sf"/>
</dbReference>
<protein>
    <recommendedName>
        <fullName evidence="1">FAD dependent oxidoreductase domain-containing protein</fullName>
    </recommendedName>
</protein>
<feature type="domain" description="FAD dependent oxidoreductase" evidence="1">
    <location>
        <begin position="4"/>
        <end position="294"/>
    </location>
</feature>
<accession>A0A8D5ZIF2</accession>
<dbReference type="EMBL" id="AP024597">
    <property type="protein sequence ID" value="BCU69242.1"/>
    <property type="molecule type" value="Genomic_DNA"/>
</dbReference>
<dbReference type="InterPro" id="IPR006076">
    <property type="entry name" value="FAD-dep_OxRdtase"/>
</dbReference>
<organism evidence="2 3">
    <name type="scientific">Stygiolobus caldivivus</name>
    <dbReference type="NCBI Taxonomy" id="2824673"/>
    <lineage>
        <taxon>Archaea</taxon>
        <taxon>Thermoproteota</taxon>
        <taxon>Thermoprotei</taxon>
        <taxon>Sulfolobales</taxon>
        <taxon>Sulfolobaceae</taxon>
        <taxon>Stygiolobus</taxon>
    </lineage>
</organism>
<evidence type="ECO:0000313" key="3">
    <source>
        <dbReference type="Proteomes" id="UP000825123"/>
    </source>
</evidence>
<dbReference type="RefSeq" id="WP_221289293.1">
    <property type="nucleotide sequence ID" value="NZ_AP024597.1"/>
</dbReference>
<gene>
    <name evidence="2" type="ORF">KN1_05390</name>
</gene>
<name>A0A8D5ZIF2_9CREN</name>